<name>A0AAD4NHR4_9BILA</name>
<dbReference type="EMBL" id="JAKKPZ010000002">
    <property type="protein sequence ID" value="KAI1725827.1"/>
    <property type="molecule type" value="Genomic_DNA"/>
</dbReference>
<keyword evidence="3" id="KW-1185">Reference proteome</keyword>
<evidence type="ECO:0000313" key="3">
    <source>
        <dbReference type="Proteomes" id="UP001201812"/>
    </source>
</evidence>
<sequence length="144" mass="16412">MAFIDVNRLPTFSFCFALSAFLFHQALSAPAVPNAPAAAAPSNPSTENAEQQKRFDFNFESKRFDFDSFYANPPMSVNGFYGSPRAWGQASAQPYQKRFDFDNFHPSNALQKRFDFDGFYPPNPVKRFDGYYFAGRHPNTYGFL</sequence>
<evidence type="ECO:0000256" key="1">
    <source>
        <dbReference type="SAM" id="SignalP"/>
    </source>
</evidence>
<dbReference type="Proteomes" id="UP001201812">
    <property type="component" value="Unassembled WGS sequence"/>
</dbReference>
<comment type="caution">
    <text evidence="2">The sequence shown here is derived from an EMBL/GenBank/DDBJ whole genome shotgun (WGS) entry which is preliminary data.</text>
</comment>
<feature type="chain" id="PRO_5042265179" evidence="1">
    <location>
        <begin position="29"/>
        <end position="144"/>
    </location>
</feature>
<proteinExistence type="predicted"/>
<evidence type="ECO:0000313" key="2">
    <source>
        <dbReference type="EMBL" id="KAI1725827.1"/>
    </source>
</evidence>
<dbReference type="AlphaFoldDB" id="A0AAD4NHR4"/>
<gene>
    <name evidence="2" type="ORF">DdX_02509</name>
</gene>
<accession>A0AAD4NHR4</accession>
<protein>
    <submittedName>
        <fullName evidence="2">Uncharacterized protein</fullName>
    </submittedName>
</protein>
<organism evidence="2 3">
    <name type="scientific">Ditylenchus destructor</name>
    <dbReference type="NCBI Taxonomy" id="166010"/>
    <lineage>
        <taxon>Eukaryota</taxon>
        <taxon>Metazoa</taxon>
        <taxon>Ecdysozoa</taxon>
        <taxon>Nematoda</taxon>
        <taxon>Chromadorea</taxon>
        <taxon>Rhabditida</taxon>
        <taxon>Tylenchina</taxon>
        <taxon>Tylenchomorpha</taxon>
        <taxon>Sphaerularioidea</taxon>
        <taxon>Anguinidae</taxon>
        <taxon>Anguininae</taxon>
        <taxon>Ditylenchus</taxon>
    </lineage>
</organism>
<reference evidence="2" key="1">
    <citation type="submission" date="2022-01" db="EMBL/GenBank/DDBJ databases">
        <title>Genome Sequence Resource for Two Populations of Ditylenchus destructor, the Migratory Endoparasitic Phytonematode.</title>
        <authorList>
            <person name="Zhang H."/>
            <person name="Lin R."/>
            <person name="Xie B."/>
        </authorList>
    </citation>
    <scope>NUCLEOTIDE SEQUENCE</scope>
    <source>
        <strain evidence="2">BazhouSP</strain>
    </source>
</reference>
<feature type="signal peptide" evidence="1">
    <location>
        <begin position="1"/>
        <end position="28"/>
    </location>
</feature>
<keyword evidence="1" id="KW-0732">Signal</keyword>